<dbReference type="EMBL" id="BAAAOQ010000015">
    <property type="protein sequence ID" value="GAA2199263.1"/>
    <property type="molecule type" value="Genomic_DNA"/>
</dbReference>
<reference evidence="3" key="1">
    <citation type="journal article" date="2019" name="Int. J. Syst. Evol. Microbiol.">
        <title>The Global Catalogue of Microorganisms (GCM) 10K type strain sequencing project: providing services to taxonomists for standard genome sequencing and annotation.</title>
        <authorList>
            <consortium name="The Broad Institute Genomics Platform"/>
            <consortium name="The Broad Institute Genome Sequencing Center for Infectious Disease"/>
            <person name="Wu L."/>
            <person name="Ma J."/>
        </authorList>
    </citation>
    <scope>NUCLEOTIDE SEQUENCE [LARGE SCALE GENOMIC DNA]</scope>
    <source>
        <strain evidence="3">JCM 14924</strain>
    </source>
</reference>
<feature type="domain" description="DUF305" evidence="1">
    <location>
        <begin position="78"/>
        <end position="226"/>
    </location>
</feature>
<comment type="caution">
    <text evidence="2">The sequence shown here is derived from an EMBL/GenBank/DDBJ whole genome shotgun (WGS) entry which is preliminary data.</text>
</comment>
<dbReference type="Gene3D" id="1.20.1260.10">
    <property type="match status" value="1"/>
</dbReference>
<evidence type="ECO:0000313" key="3">
    <source>
        <dbReference type="Proteomes" id="UP001501391"/>
    </source>
</evidence>
<dbReference type="InterPro" id="IPR012347">
    <property type="entry name" value="Ferritin-like"/>
</dbReference>
<dbReference type="PANTHER" id="PTHR36933">
    <property type="entry name" value="SLL0788 PROTEIN"/>
    <property type="match status" value="1"/>
</dbReference>
<name>A0ABP5NMR6_9ACTN</name>
<organism evidence="2 3">
    <name type="scientific">Streptomyces bangladeshensis</name>
    <dbReference type="NCBI Taxonomy" id="295352"/>
    <lineage>
        <taxon>Bacteria</taxon>
        <taxon>Bacillati</taxon>
        <taxon>Actinomycetota</taxon>
        <taxon>Actinomycetes</taxon>
        <taxon>Kitasatosporales</taxon>
        <taxon>Streptomycetaceae</taxon>
        <taxon>Streptomyces</taxon>
    </lineage>
</organism>
<dbReference type="InterPro" id="IPR005183">
    <property type="entry name" value="DUF305_CopM-like"/>
</dbReference>
<gene>
    <name evidence="2" type="ORF">GCM10009787_45470</name>
</gene>
<evidence type="ECO:0000313" key="2">
    <source>
        <dbReference type="EMBL" id="GAA2199263.1"/>
    </source>
</evidence>
<dbReference type="PANTHER" id="PTHR36933:SF1">
    <property type="entry name" value="SLL0788 PROTEIN"/>
    <property type="match status" value="1"/>
</dbReference>
<evidence type="ECO:0000259" key="1">
    <source>
        <dbReference type="Pfam" id="PF03713"/>
    </source>
</evidence>
<sequence length="229" mass="23789">MTDRSPTSRALAGRSLTPRPLVRRAALAAVAVTGAVVLAACGGGDSDSGSGHSGHGASAGASTSAGASASAAAHNAQDVAFAQGMIPHHRQALEMARLADGRAASAEVKDLATRIEKAQDPEIRTMTGWLKSWGEEVPEAGMDHSGHTGMSDMSGMMSEADMTALEKADGKDFDTRFLTLMIEHHQGAVAMATTEKEKGRYSAAKAMADDIITAQNAEIKEMKQLLGEK</sequence>
<accession>A0ABP5NMR6</accession>
<dbReference type="Pfam" id="PF03713">
    <property type="entry name" value="DUF305"/>
    <property type="match status" value="1"/>
</dbReference>
<protein>
    <recommendedName>
        <fullName evidence="1">DUF305 domain-containing protein</fullName>
    </recommendedName>
</protein>
<dbReference type="RefSeq" id="WP_189397324.1">
    <property type="nucleotide sequence ID" value="NZ_BAAAOQ010000015.1"/>
</dbReference>
<proteinExistence type="predicted"/>
<dbReference type="Proteomes" id="UP001501391">
    <property type="component" value="Unassembled WGS sequence"/>
</dbReference>
<keyword evidence="3" id="KW-1185">Reference proteome</keyword>